<feature type="transmembrane region" description="Helical" evidence="2">
    <location>
        <begin position="657"/>
        <end position="679"/>
    </location>
</feature>
<feature type="region of interest" description="Disordered" evidence="1">
    <location>
        <begin position="1339"/>
        <end position="1388"/>
    </location>
</feature>
<accession>K6UV57</accession>
<reference evidence="3 4" key="1">
    <citation type="journal article" date="2012" name="Nat. Genet.">
        <title>Plasmodium cynomolgi genome sequences provide insight into Plasmodium vivax and the monkey malaria clade.</title>
        <authorList>
            <person name="Tachibana S."/>
            <person name="Sullivan S.A."/>
            <person name="Kawai S."/>
            <person name="Nakamura S."/>
            <person name="Kim H.R."/>
            <person name="Goto N."/>
            <person name="Arisue N."/>
            <person name="Palacpac N.M.Q."/>
            <person name="Honma H."/>
            <person name="Yagi M."/>
            <person name="Tougan T."/>
            <person name="Katakai Y."/>
            <person name="Kaneko O."/>
            <person name="Mita T."/>
            <person name="Kita K."/>
            <person name="Yasutomi Y."/>
            <person name="Sutton P.L."/>
            <person name="Shakhbatyan R."/>
            <person name="Horii T."/>
            <person name="Yasunaga T."/>
            <person name="Barnwell J.W."/>
            <person name="Escalante A.A."/>
            <person name="Carlton J.M."/>
            <person name="Tanabe K."/>
        </authorList>
    </citation>
    <scope>NUCLEOTIDE SEQUENCE [LARGE SCALE GENOMIC DNA]</scope>
    <source>
        <strain evidence="3 4">B</strain>
    </source>
</reference>
<feature type="transmembrane region" description="Helical" evidence="2">
    <location>
        <begin position="591"/>
        <end position="614"/>
    </location>
</feature>
<dbReference type="EMBL" id="DF157100">
    <property type="protein sequence ID" value="GAB66140.1"/>
    <property type="molecule type" value="Genomic_DNA"/>
</dbReference>
<dbReference type="SUPFAM" id="SSF52540">
    <property type="entry name" value="P-loop containing nucleoside triphosphate hydrolases"/>
    <property type="match status" value="1"/>
</dbReference>
<feature type="region of interest" description="Disordered" evidence="1">
    <location>
        <begin position="907"/>
        <end position="955"/>
    </location>
</feature>
<dbReference type="InterPro" id="IPR017871">
    <property type="entry name" value="ABC_transporter-like_CS"/>
</dbReference>
<dbReference type="PhylomeDB" id="K6UV57"/>
<keyword evidence="2" id="KW-1133">Transmembrane helix</keyword>
<feature type="compositionally biased region" description="Polar residues" evidence="1">
    <location>
        <begin position="822"/>
        <end position="843"/>
    </location>
</feature>
<protein>
    <submittedName>
        <fullName evidence="3">ABC transporter</fullName>
    </submittedName>
</protein>
<evidence type="ECO:0000313" key="4">
    <source>
        <dbReference type="Proteomes" id="UP000006319"/>
    </source>
</evidence>
<feature type="transmembrane region" description="Helical" evidence="2">
    <location>
        <begin position="268"/>
        <end position="287"/>
    </location>
</feature>
<evidence type="ECO:0000256" key="1">
    <source>
        <dbReference type="SAM" id="MobiDB-lite"/>
    </source>
</evidence>
<feature type="compositionally biased region" description="Basic and acidic residues" evidence="1">
    <location>
        <begin position="1366"/>
        <end position="1376"/>
    </location>
</feature>
<feature type="transmembrane region" description="Helical" evidence="2">
    <location>
        <begin position="557"/>
        <end position="585"/>
    </location>
</feature>
<dbReference type="Gene3D" id="3.40.50.300">
    <property type="entry name" value="P-loop containing nucleotide triphosphate hydrolases"/>
    <property type="match status" value="1"/>
</dbReference>
<keyword evidence="2" id="KW-0812">Transmembrane</keyword>
<proteinExistence type="predicted"/>
<evidence type="ECO:0000256" key="2">
    <source>
        <dbReference type="SAM" id="Phobius"/>
    </source>
</evidence>
<dbReference type="PROSITE" id="PS00211">
    <property type="entry name" value="ABC_TRANSPORTER_1"/>
    <property type="match status" value="1"/>
</dbReference>
<dbReference type="RefSeq" id="XP_004222087.1">
    <property type="nucleotide sequence ID" value="XM_004222039.1"/>
</dbReference>
<sequence>MGEHIQNGGNHVGSNPNAGSLFDFLTDPTASSNTPETIKQNIIQLVKSVREENKTCFIFFNSSHMYCTYKINETESLKKLLYVLKRFRHILTYELKTIDIYYTYIYIYTYHEKKKLLKSIQDRDLRNLIKMDPLFYLFFDNVRYFNELNSKLSLLDHPPPPGGGRFGSPDLGYLRDIFLRGRSGTGGKGADQVEEPNYAAKEKPNYAANVKSNRTAQTKPNYASNAKPNYAENKKAPHLARRLANFLSTYVKPTLFLKLKKDLCNTSFYWYKFLVPIFLLSFGLLIIKCVSLFGKIENIQLDYSTISSNHLKTSTLNYHIIYTSEVKVTSKWANQWQERKWKNKQVNPMKQIKNVTPLQNGKRSRSDNPVHLAGSSFNYYNSTINSLLEKYCINEKINYIDELINENNLYEHVHNYLEKRSTQDKDISLGTYIFQINEKQIHHGDMDYTTDVEVNVNLFCNYTSIHSYAYYTNSAFNILAEFQRGMQHSGGARRNANQIDVINEPFPIKFHEYFLRDFYINMYVFLSIVIFFCVFFEKLRNEIDYRKIFENFHVHKYVHYLQILLLEYMYYLIYILLLFVILYVFQYREFVLPSFFLFLMLYGFNTFLSISLFSSLYLHSYILFVFVNFIFCGIISIVIYVLVILSYAYNNEVLMNLSHIFVCIFRILDSFSLSHVLNIRSLCLNMRRHMQQIDEDLISDTSRSRSYFEEQTHRGYLYGSYRDRLSSSLGGEQALGDGMLTSEALKGFCSDSNSFFNTTGDFLFLIVNCALYLLVLFYKLYSLNRHAGREAVSEAVSDAVSDTRSDTVSDTRSGRRREPRNQLPSDLQSSIDGESSDSAGRPRSTQKYAFAVRHFYLTNSEYKREERTEKKGFFKLLTWASRIFRFPQRTVATDTYRKFDEEMSEAGTKATFAIPDGKGKEASTGEGSSDGGTHSRESSSDGNHPPQEHTSGGLHADQKYILKDINVKMKPYKIYTFSSIFNNDLNVLYFFKFFFANGEGRRKKRIDGRHCVGGFRRGNLTGDYFSRGDRTGGYFSHGDPSHGDGREGPREAFAEATHTEDESDYKIVLIPNMTIYEHIKIILTYKKIALSNEELMYIIHLLMLTVNLRCDVHIKCNELSGGMKKKVELIINLLRNERIIFLYKLNDNIDFCSQIYINLILKNVLSMNEKGDREGEDENKMDYLLRGETSQWISRHSGGTNSKVNSPVDIIFTRDKKKTEECPISSNIQSVNEGIINAFIKDHILKIKFVPRNFAIYTHIYTDIFYYDYLYLFNQNEITYESCTKSMIRSFQDHYSFQVKLKGIDHAKVNEYIKVFFCTNKRACLRFCKVMRALAERGRGRSSNCGGNSSVNRSINRRNRGNRSNRNSDSDSDDRRNRRNHRDHRDHAAISFVEQNSKRNALNLYNLFCIFKTVKRSTNNLLPHRQKKKIKITYSVSPSFTEYSSTS</sequence>
<feature type="compositionally biased region" description="Low complexity" evidence="1">
    <location>
        <begin position="1341"/>
        <end position="1354"/>
    </location>
</feature>
<dbReference type="OrthoDB" id="8061355at2759"/>
<evidence type="ECO:0000313" key="3">
    <source>
        <dbReference type="EMBL" id="GAB66140.1"/>
    </source>
</evidence>
<dbReference type="InterPro" id="IPR027417">
    <property type="entry name" value="P-loop_NTPase"/>
</dbReference>
<feature type="region of interest" description="Disordered" evidence="1">
    <location>
        <begin position="803"/>
        <end position="843"/>
    </location>
</feature>
<dbReference type="GO" id="GO:0016887">
    <property type="term" value="F:ATP hydrolysis activity"/>
    <property type="evidence" value="ECO:0007669"/>
    <property type="project" value="InterPro"/>
</dbReference>
<organism evidence="3 4">
    <name type="scientific">Plasmodium cynomolgi (strain B)</name>
    <dbReference type="NCBI Taxonomy" id="1120755"/>
    <lineage>
        <taxon>Eukaryota</taxon>
        <taxon>Sar</taxon>
        <taxon>Alveolata</taxon>
        <taxon>Apicomplexa</taxon>
        <taxon>Aconoidasida</taxon>
        <taxon>Haemosporida</taxon>
        <taxon>Plasmodiidae</taxon>
        <taxon>Plasmodium</taxon>
        <taxon>Plasmodium (Plasmodium)</taxon>
    </lineage>
</organism>
<feature type="compositionally biased region" description="Basic and acidic residues" evidence="1">
    <location>
        <begin position="803"/>
        <end position="813"/>
    </location>
</feature>
<name>K6UV57_PLACD</name>
<dbReference type="KEGG" id="pcy:PCYB_083010"/>
<dbReference type="Proteomes" id="UP000006319">
    <property type="component" value="Chromosome 8"/>
</dbReference>
<feature type="transmembrane region" description="Helical" evidence="2">
    <location>
        <begin position="621"/>
        <end position="645"/>
    </location>
</feature>
<dbReference type="eggNOG" id="KOG0059">
    <property type="taxonomic scope" value="Eukaryota"/>
</dbReference>
<dbReference type="VEuPathDB" id="PlasmoDB:PCYB_083010"/>
<feature type="transmembrane region" description="Helical" evidence="2">
    <location>
        <begin position="518"/>
        <end position="536"/>
    </location>
</feature>
<feature type="transmembrane region" description="Helical" evidence="2">
    <location>
        <begin position="762"/>
        <end position="781"/>
    </location>
</feature>
<dbReference type="GeneID" id="14692490"/>
<gene>
    <name evidence="3" type="ORF">PCYB_083010</name>
</gene>
<dbReference type="GO" id="GO:0005524">
    <property type="term" value="F:ATP binding"/>
    <property type="evidence" value="ECO:0007669"/>
    <property type="project" value="InterPro"/>
</dbReference>
<keyword evidence="2" id="KW-0472">Membrane</keyword>
<keyword evidence="4" id="KW-1185">Reference proteome</keyword>